<sequence length="258" mass="29000">MDVTDYIGFVATEGELFASTAEHGELSARIAPCPDWDMGDLVRHLGMIHLWAAANVAFPESDWLDVDELPDLVRYWPDLANGGQYPADTELVAWYRDTLDNLIEVLTSAPDDVAAFTFLPAPTPLTMWARRQASEIAIHRFDAQQARGITAHFAPHFATDMLDELLCGFTPRPRSLDIDRPQVVHVHAEDTGEHWYVTMSSEAITTSRDGDSADLTLSGTASDLYVRLWNRTPGSSIDMRGDTDIMNFWNQNFRVRWS</sequence>
<evidence type="ECO:0000313" key="4">
    <source>
        <dbReference type="Proteomes" id="UP000011863"/>
    </source>
</evidence>
<evidence type="ECO:0008006" key="5">
    <source>
        <dbReference type="Google" id="ProtNLM"/>
    </source>
</evidence>
<dbReference type="InterPro" id="IPR017517">
    <property type="entry name" value="Maleyloyr_isom"/>
</dbReference>
<dbReference type="Proteomes" id="UP000011863">
    <property type="component" value="Chromosome"/>
</dbReference>
<dbReference type="EMBL" id="AP012057">
    <property type="protein sequence ID" value="BAN00968.1"/>
    <property type="molecule type" value="Genomic_DNA"/>
</dbReference>
<evidence type="ECO:0000259" key="1">
    <source>
        <dbReference type="Pfam" id="PF07398"/>
    </source>
</evidence>
<feature type="domain" description="MDMPI C-terminal" evidence="1">
    <location>
        <begin position="157"/>
        <end position="243"/>
    </location>
</feature>
<dbReference type="PANTHER" id="PTHR40758">
    <property type="entry name" value="CONSERVED PROTEIN"/>
    <property type="match status" value="1"/>
</dbReference>
<accession>A0A6C7E8N7</accession>
<dbReference type="SUPFAM" id="SSF109854">
    <property type="entry name" value="DinB/YfiT-like putative metalloenzymes"/>
    <property type="match status" value="1"/>
</dbReference>
<organism evidence="3 4">
    <name type="scientific">Ilumatobacter coccineus (strain NBRC 103263 / KCTC 29153 / YM16-304)</name>
    <dbReference type="NCBI Taxonomy" id="1313172"/>
    <lineage>
        <taxon>Bacteria</taxon>
        <taxon>Bacillati</taxon>
        <taxon>Actinomycetota</taxon>
        <taxon>Acidimicrobiia</taxon>
        <taxon>Acidimicrobiales</taxon>
        <taxon>Ilumatobacteraceae</taxon>
        <taxon>Ilumatobacter</taxon>
    </lineage>
</organism>
<dbReference type="OrthoDB" id="3671213at2"/>
<dbReference type="RefSeq" id="WP_015440216.1">
    <property type="nucleotide sequence ID" value="NC_020520.1"/>
</dbReference>
<keyword evidence="4" id="KW-1185">Reference proteome</keyword>
<evidence type="ECO:0000313" key="3">
    <source>
        <dbReference type="EMBL" id="BAN00968.1"/>
    </source>
</evidence>
<dbReference type="GO" id="GO:0046872">
    <property type="term" value="F:metal ion binding"/>
    <property type="evidence" value="ECO:0007669"/>
    <property type="project" value="InterPro"/>
</dbReference>
<dbReference type="Pfam" id="PF07398">
    <property type="entry name" value="MDMPI_C"/>
    <property type="match status" value="1"/>
</dbReference>
<dbReference type="NCBIfam" id="TIGR03083">
    <property type="entry name" value="maleylpyruvate isomerase family mycothiol-dependent enzyme"/>
    <property type="match status" value="1"/>
</dbReference>
<dbReference type="InterPro" id="IPR010872">
    <property type="entry name" value="MDMPI_C-term_domain"/>
</dbReference>
<proteinExistence type="predicted"/>
<dbReference type="PANTHER" id="PTHR40758:SF1">
    <property type="entry name" value="CONSERVED PROTEIN"/>
    <property type="match status" value="1"/>
</dbReference>
<reference evidence="3 4" key="1">
    <citation type="journal article" date="2013" name="Int. J. Syst. Evol. Microbiol.">
        <title>Ilumatobacter nonamiense sp. nov. and Ilumatobacter coccineum sp. nov., isolated from seashore sand.</title>
        <authorList>
            <person name="Matsumoto A."/>
            <person name="Kasai H."/>
            <person name="Matsuo Y."/>
            <person name="Shizuri Y."/>
            <person name="Ichikawa N."/>
            <person name="Fujita N."/>
            <person name="Omura S."/>
            <person name="Takahashi Y."/>
        </authorList>
    </citation>
    <scope>NUCLEOTIDE SEQUENCE [LARGE SCALE GENOMIC DNA]</scope>
    <source>
        <strain evidence="4">NBRC 103263 / KCTC 29153 / YM16-304</strain>
    </source>
</reference>
<dbReference type="Pfam" id="PF11716">
    <property type="entry name" value="MDMPI_N"/>
    <property type="match status" value="1"/>
</dbReference>
<name>A0A6C7E8N7_ILUCY</name>
<protein>
    <recommendedName>
        <fullName evidence="5">Mycothiol-dependent maleylpyruvate isomerase metal-binding domain-containing protein</fullName>
    </recommendedName>
</protein>
<dbReference type="InterPro" id="IPR024344">
    <property type="entry name" value="MDMPI_metal-binding"/>
</dbReference>
<dbReference type="GO" id="GO:0005886">
    <property type="term" value="C:plasma membrane"/>
    <property type="evidence" value="ECO:0007669"/>
    <property type="project" value="TreeGrafter"/>
</dbReference>
<dbReference type="KEGG" id="aym:YM304_06540"/>
<gene>
    <name evidence="3" type="ORF">YM304_06540</name>
</gene>
<feature type="domain" description="Mycothiol-dependent maleylpyruvate isomerase metal-binding" evidence="2">
    <location>
        <begin position="17"/>
        <end position="144"/>
    </location>
</feature>
<dbReference type="AlphaFoldDB" id="A0A6C7E8N7"/>
<dbReference type="InterPro" id="IPR034660">
    <property type="entry name" value="DinB/YfiT-like"/>
</dbReference>
<evidence type="ECO:0000259" key="2">
    <source>
        <dbReference type="Pfam" id="PF11716"/>
    </source>
</evidence>